<proteinExistence type="predicted"/>
<sequence length="153" mass="16876">MTSLGKLFLKEVVPWGAGTTVLGMPPLTTYYSAILTPRPISPCFFIANDINALVMAVTHYKHHTIITILTTSSSPLTTHQHSVTTHHQSVTNINTLSRFLSPFTSPQYPSVFITPYLNPSTFWSLTLPISTPIPSPPFTRPSPAIFIHQESIS</sequence>
<dbReference type="AlphaFoldDB" id="A0A5B7GIW1"/>
<dbReference type="Proteomes" id="UP000324222">
    <property type="component" value="Unassembled WGS sequence"/>
</dbReference>
<comment type="caution">
    <text evidence="1">The sequence shown here is derived from an EMBL/GenBank/DDBJ whole genome shotgun (WGS) entry which is preliminary data.</text>
</comment>
<name>A0A5B7GIW1_PORTR</name>
<accession>A0A5B7GIW1</accession>
<gene>
    <name evidence="1" type="ORF">E2C01_050946</name>
</gene>
<evidence type="ECO:0000313" key="1">
    <source>
        <dbReference type="EMBL" id="MPC56978.1"/>
    </source>
</evidence>
<organism evidence="1 2">
    <name type="scientific">Portunus trituberculatus</name>
    <name type="common">Swimming crab</name>
    <name type="synonym">Neptunus trituberculatus</name>
    <dbReference type="NCBI Taxonomy" id="210409"/>
    <lineage>
        <taxon>Eukaryota</taxon>
        <taxon>Metazoa</taxon>
        <taxon>Ecdysozoa</taxon>
        <taxon>Arthropoda</taxon>
        <taxon>Crustacea</taxon>
        <taxon>Multicrustacea</taxon>
        <taxon>Malacostraca</taxon>
        <taxon>Eumalacostraca</taxon>
        <taxon>Eucarida</taxon>
        <taxon>Decapoda</taxon>
        <taxon>Pleocyemata</taxon>
        <taxon>Brachyura</taxon>
        <taxon>Eubrachyura</taxon>
        <taxon>Portunoidea</taxon>
        <taxon>Portunidae</taxon>
        <taxon>Portuninae</taxon>
        <taxon>Portunus</taxon>
    </lineage>
</organism>
<keyword evidence="2" id="KW-1185">Reference proteome</keyword>
<reference evidence="1 2" key="1">
    <citation type="submission" date="2019-05" db="EMBL/GenBank/DDBJ databases">
        <title>Another draft genome of Portunus trituberculatus and its Hox gene families provides insights of decapod evolution.</title>
        <authorList>
            <person name="Jeong J.-H."/>
            <person name="Song I."/>
            <person name="Kim S."/>
            <person name="Choi T."/>
            <person name="Kim D."/>
            <person name="Ryu S."/>
            <person name="Kim W."/>
        </authorList>
    </citation>
    <scope>NUCLEOTIDE SEQUENCE [LARGE SCALE GENOMIC DNA]</scope>
    <source>
        <tissue evidence="1">Muscle</tissue>
    </source>
</reference>
<protein>
    <submittedName>
        <fullName evidence="1">Uncharacterized protein</fullName>
    </submittedName>
</protein>
<dbReference type="EMBL" id="VSRR010014403">
    <property type="protein sequence ID" value="MPC56978.1"/>
    <property type="molecule type" value="Genomic_DNA"/>
</dbReference>
<evidence type="ECO:0000313" key="2">
    <source>
        <dbReference type="Proteomes" id="UP000324222"/>
    </source>
</evidence>